<dbReference type="EMBL" id="KF900388">
    <property type="protein sequence ID" value="AIE93197.1"/>
    <property type="molecule type" value="Genomic_DNA"/>
</dbReference>
<name>A0A075FU69_9EURY</name>
<dbReference type="AlphaFoldDB" id="A0A075FU69"/>
<sequence>MGKTVTKKQLKEMRRTFAADSSAKMAQNAVANNDLLDVALDRAMVQDIDFSFSIKLDKWRVTNQRRSGRCWLFATLNLFRPSTMAKLNVKNFEFSQSHIHFWDKFERANHFYEAIIDTADRPIDDRTIGFLLGDPIGDGGQWNMAMNLIRKHGLVPKSAYPESKSSSNTRWMNANLKDILRSGASEIRAILEAGGSAAEARAHKESRLADIWRILCIHLGTPPEKFDWQWEDKDGKFHRRGKITPQEFAAEYVEIDWEDYVCIVNDPRNEYYRTYTVDYLQNVAGGPPVVYLNVPSSEMKGVTQKLLEDGLPVWMGCDVGKQMHRKRGLWDAKLFDFGALYGAEFGMDKADRLRFGQTMMTHAMLFTGVDVVDGKPRRWRVENSWGDKESGRKGYYTMNDSWYDEYMFEIACPSDYLSDEMSEGLETEPIVLPAWDPMGSLARDEALS</sequence>
<dbReference type="GO" id="GO:0005737">
    <property type="term" value="C:cytoplasm"/>
    <property type="evidence" value="ECO:0007669"/>
    <property type="project" value="TreeGrafter"/>
</dbReference>
<dbReference type="PANTHER" id="PTHR10363">
    <property type="entry name" value="BLEOMYCIN HYDROLASE"/>
    <property type="match status" value="1"/>
</dbReference>
<dbReference type="InterPro" id="IPR000169">
    <property type="entry name" value="Pept_cys_AS"/>
</dbReference>
<dbReference type="CDD" id="cd00585">
    <property type="entry name" value="Peptidase_C1B"/>
    <property type="match status" value="1"/>
</dbReference>
<dbReference type="PANTHER" id="PTHR10363:SF2">
    <property type="entry name" value="BLEOMYCIN HYDROLASE"/>
    <property type="match status" value="1"/>
</dbReference>
<evidence type="ECO:0000256" key="4">
    <source>
        <dbReference type="PIRNR" id="PIRNR005700"/>
    </source>
</evidence>
<dbReference type="PROSITE" id="PS00139">
    <property type="entry name" value="THIOL_PROTEASE_CYS"/>
    <property type="match status" value="1"/>
</dbReference>
<dbReference type="GO" id="GO:0070005">
    <property type="term" value="F:cysteine-type aminopeptidase activity"/>
    <property type="evidence" value="ECO:0007669"/>
    <property type="project" value="InterPro"/>
</dbReference>
<keyword evidence="3 4" id="KW-0788">Thiol protease</keyword>
<dbReference type="InterPro" id="IPR038765">
    <property type="entry name" value="Papain-like_cys_pep_sf"/>
</dbReference>
<proteinExistence type="inferred from homology"/>
<evidence type="ECO:0000256" key="3">
    <source>
        <dbReference type="ARBA" id="ARBA00022807"/>
    </source>
</evidence>
<dbReference type="Gene3D" id="3.90.70.10">
    <property type="entry name" value="Cysteine proteinases"/>
    <property type="match status" value="1"/>
</dbReference>
<protein>
    <recommendedName>
        <fullName evidence="4">Aminopeptidase</fullName>
    </recommendedName>
</protein>
<gene>
    <name evidence="5" type="primary">pepC</name>
</gene>
<dbReference type="GO" id="GO:0043418">
    <property type="term" value="P:homocysteine catabolic process"/>
    <property type="evidence" value="ECO:0007669"/>
    <property type="project" value="TreeGrafter"/>
</dbReference>
<evidence type="ECO:0000256" key="1">
    <source>
        <dbReference type="ARBA" id="ARBA00022670"/>
    </source>
</evidence>
<dbReference type="PIRSF" id="PIRSF005700">
    <property type="entry name" value="PepC"/>
    <property type="match status" value="1"/>
</dbReference>
<dbReference type="SUPFAM" id="SSF54001">
    <property type="entry name" value="Cysteine proteinases"/>
    <property type="match status" value="1"/>
</dbReference>
<reference evidence="5" key="1">
    <citation type="journal article" date="2014" name="Genome Biol. Evol.">
        <title>Pangenome evidence for extensive interdomain horizontal transfer affecting lineage core and shell genes in uncultured planktonic thaumarchaeota and euryarchaeota.</title>
        <authorList>
            <person name="Deschamps P."/>
            <person name="Zivanovic Y."/>
            <person name="Moreira D."/>
            <person name="Rodriguez-Valera F."/>
            <person name="Lopez-Garcia P."/>
        </authorList>
    </citation>
    <scope>NUCLEOTIDE SEQUENCE</scope>
</reference>
<dbReference type="Pfam" id="PF03051">
    <property type="entry name" value="Peptidase_C1_2"/>
    <property type="match status" value="1"/>
</dbReference>
<accession>A0A075FU69</accession>
<dbReference type="GO" id="GO:0009636">
    <property type="term" value="P:response to toxic substance"/>
    <property type="evidence" value="ECO:0007669"/>
    <property type="project" value="TreeGrafter"/>
</dbReference>
<evidence type="ECO:0000256" key="2">
    <source>
        <dbReference type="ARBA" id="ARBA00022801"/>
    </source>
</evidence>
<evidence type="ECO:0000313" key="5">
    <source>
        <dbReference type="EMBL" id="AIE93197.1"/>
    </source>
</evidence>
<organism evidence="5">
    <name type="scientific">uncultured marine group II/III euryarchaeote AD1000_32_G05</name>
    <dbReference type="NCBI Taxonomy" id="1457755"/>
    <lineage>
        <taxon>Archaea</taxon>
        <taxon>Methanobacteriati</taxon>
        <taxon>Methanobacteriota</taxon>
        <taxon>environmental samples</taxon>
    </lineage>
</organism>
<dbReference type="InterPro" id="IPR004134">
    <property type="entry name" value="Peptidase_C1B"/>
</dbReference>
<keyword evidence="1 4" id="KW-0645">Protease</keyword>
<keyword evidence="2 4" id="KW-0378">Hydrolase</keyword>
<comment type="similarity">
    <text evidence="4">Belongs to the peptidase C1 family.</text>
</comment>
<keyword evidence="4" id="KW-0031">Aminopeptidase</keyword>
<dbReference type="GO" id="GO:0006508">
    <property type="term" value="P:proteolysis"/>
    <property type="evidence" value="ECO:0007669"/>
    <property type="project" value="UniProtKB-KW"/>
</dbReference>